<dbReference type="EMBL" id="GL377310">
    <property type="protein sequence ID" value="EFI93694.1"/>
    <property type="molecule type" value="Genomic_DNA"/>
</dbReference>
<dbReference type="RefSeq" id="XP_003028597.1">
    <property type="nucleotide sequence ID" value="XM_003028551.1"/>
</dbReference>
<proteinExistence type="inferred from homology"/>
<feature type="non-terminal residue" evidence="5">
    <location>
        <position position="497"/>
    </location>
</feature>
<evidence type="ECO:0000256" key="1">
    <source>
        <dbReference type="ARBA" id="ARBA00009219"/>
    </source>
</evidence>
<dbReference type="STRING" id="578458.D8QDK0"/>
<organism evidence="6">
    <name type="scientific">Schizophyllum commune (strain H4-8 / FGSC 9210)</name>
    <name type="common">Split gill fungus</name>
    <dbReference type="NCBI Taxonomy" id="578458"/>
    <lineage>
        <taxon>Eukaryota</taxon>
        <taxon>Fungi</taxon>
        <taxon>Dikarya</taxon>
        <taxon>Basidiomycota</taxon>
        <taxon>Agaricomycotina</taxon>
        <taxon>Agaricomycetes</taxon>
        <taxon>Agaricomycetidae</taxon>
        <taxon>Agaricales</taxon>
        <taxon>Schizophyllaceae</taxon>
        <taxon>Schizophyllum</taxon>
    </lineage>
</organism>
<feature type="region of interest" description="Disordered" evidence="3">
    <location>
        <begin position="476"/>
        <end position="497"/>
    </location>
</feature>
<sequence>MVFSSFQTFVLIVIAAAAYIKLNDSRLGKIPPRALQFSPKRVKPEDILLLRARLEDETKSIDDQMPPVTGRRYIVIGGTGFLGGWLVLHLIRRGEDPENIRVIDLHPPSRPDLLTDEVKGVAFFQADITNRDAVDRAFDLPWPNGDSSGLTVFNTAANILFYERCEMLMPRSTRVNVDGLQNLLDASLRVGASIFVQTSSGTVTLRRSRYLLWPWEREPRHFVRVLNEDDALVCKRHEDHWSNYAASKCIAERHVRAADDLPSGTGTIRTGILRPGNGIYGPGGDAICSGYLNRGTNPSWYLDSLQSFIYIENCSLAHLLYEQRLLARERGDDSCPDIGGGVFVVTDPGPPQTYGDIGVALTVLSGGQCTFIRISSTLMLLVAYAIEMVYVARHWLLIGGRTQLAGLLPSLRGLVAALQPSLWDIAGPRLIFDDSRARLPPEQGGLGYRGVWTTMEGVVRTHQAFVNGVAVTQRWSADEDERMPTIPAPVQPPLKSR</sequence>
<dbReference type="InterPro" id="IPR002225">
    <property type="entry name" value="3Beta_OHSteriod_DH/Estase"/>
</dbReference>
<evidence type="ECO:0000313" key="5">
    <source>
        <dbReference type="EMBL" id="EFI93694.1"/>
    </source>
</evidence>
<dbReference type="OrthoDB" id="10058185at2759"/>
<dbReference type="KEGG" id="scm:SCHCO_02513478"/>
<dbReference type="PANTHER" id="PTHR43245:SF51">
    <property type="entry name" value="SHORT CHAIN DEHYDROGENASE_REDUCTASE FAMILY 42E, MEMBER 2"/>
    <property type="match status" value="1"/>
</dbReference>
<evidence type="ECO:0000259" key="4">
    <source>
        <dbReference type="Pfam" id="PF01073"/>
    </source>
</evidence>
<dbReference type="VEuPathDB" id="FungiDB:SCHCODRAFT_02513478"/>
<comment type="similarity">
    <text evidence="1">Belongs to the 3-beta-HSD family.</text>
</comment>
<protein>
    <recommendedName>
        <fullName evidence="4">3-beta hydroxysteroid dehydrogenase/isomerase domain-containing protein</fullName>
    </recommendedName>
</protein>
<dbReference type="SUPFAM" id="SSF51735">
    <property type="entry name" value="NAD(P)-binding Rossmann-fold domains"/>
    <property type="match status" value="1"/>
</dbReference>
<accession>D8QDK0</accession>
<keyword evidence="2" id="KW-0560">Oxidoreductase</keyword>
<dbReference type="Gene3D" id="3.40.50.720">
    <property type="entry name" value="NAD(P)-binding Rossmann-like Domain"/>
    <property type="match status" value="1"/>
</dbReference>
<evidence type="ECO:0000256" key="2">
    <source>
        <dbReference type="ARBA" id="ARBA00023002"/>
    </source>
</evidence>
<dbReference type="AlphaFoldDB" id="D8QDK0"/>
<dbReference type="InterPro" id="IPR036291">
    <property type="entry name" value="NAD(P)-bd_dom_sf"/>
</dbReference>
<dbReference type="OMA" id="HDQFFGN"/>
<dbReference type="GO" id="GO:0016616">
    <property type="term" value="F:oxidoreductase activity, acting on the CH-OH group of donors, NAD or NADP as acceptor"/>
    <property type="evidence" value="ECO:0007669"/>
    <property type="project" value="InterPro"/>
</dbReference>
<feature type="compositionally biased region" description="Pro residues" evidence="3">
    <location>
        <begin position="486"/>
        <end position="497"/>
    </location>
</feature>
<dbReference type="Proteomes" id="UP000007431">
    <property type="component" value="Unassembled WGS sequence"/>
</dbReference>
<dbReference type="GO" id="GO:0006694">
    <property type="term" value="P:steroid biosynthetic process"/>
    <property type="evidence" value="ECO:0007669"/>
    <property type="project" value="InterPro"/>
</dbReference>
<evidence type="ECO:0000256" key="3">
    <source>
        <dbReference type="SAM" id="MobiDB-lite"/>
    </source>
</evidence>
<dbReference type="InParanoid" id="D8QDK0"/>
<dbReference type="Pfam" id="PF01073">
    <property type="entry name" value="3Beta_HSD"/>
    <property type="match status" value="1"/>
</dbReference>
<name>D8QDK0_SCHCM</name>
<gene>
    <name evidence="5" type="ORF">SCHCODRAFT_111938</name>
</gene>
<dbReference type="InterPro" id="IPR050177">
    <property type="entry name" value="Lipid_A_modif_metabolic_enz"/>
</dbReference>
<reference evidence="5 6" key="1">
    <citation type="journal article" date="2010" name="Nat. Biotechnol.">
        <title>Genome sequence of the model mushroom Schizophyllum commune.</title>
        <authorList>
            <person name="Ohm R.A."/>
            <person name="de Jong J.F."/>
            <person name="Lugones L.G."/>
            <person name="Aerts A."/>
            <person name="Kothe E."/>
            <person name="Stajich J.E."/>
            <person name="de Vries R.P."/>
            <person name="Record E."/>
            <person name="Levasseur A."/>
            <person name="Baker S.E."/>
            <person name="Bartholomew K.A."/>
            <person name="Coutinho P.M."/>
            <person name="Erdmann S."/>
            <person name="Fowler T.J."/>
            <person name="Gathman A.C."/>
            <person name="Lombard V."/>
            <person name="Henrissat B."/>
            <person name="Knabe N."/>
            <person name="Kuees U."/>
            <person name="Lilly W.W."/>
            <person name="Lindquist E."/>
            <person name="Lucas S."/>
            <person name="Magnuson J.K."/>
            <person name="Piumi F."/>
            <person name="Raudaskoski M."/>
            <person name="Salamov A."/>
            <person name="Schmutz J."/>
            <person name="Schwarze F.W.M.R."/>
            <person name="vanKuyk P.A."/>
            <person name="Horton J.S."/>
            <person name="Grigoriev I.V."/>
            <person name="Woesten H.A.B."/>
        </authorList>
    </citation>
    <scope>NUCLEOTIDE SEQUENCE [LARGE SCALE GENOMIC DNA]</scope>
    <source>
        <strain evidence="6">H4-8 / FGSC 9210</strain>
    </source>
</reference>
<dbReference type="GeneID" id="9590396"/>
<feature type="domain" description="3-beta hydroxysteroid dehydrogenase/isomerase" evidence="4">
    <location>
        <begin position="74"/>
        <end position="361"/>
    </location>
</feature>
<evidence type="ECO:0000313" key="6">
    <source>
        <dbReference type="Proteomes" id="UP000007431"/>
    </source>
</evidence>
<dbReference type="eggNOG" id="KOG1430">
    <property type="taxonomic scope" value="Eukaryota"/>
</dbReference>
<dbReference type="HOGENOM" id="CLU_045580_1_0_1"/>
<dbReference type="PANTHER" id="PTHR43245">
    <property type="entry name" value="BIFUNCTIONAL POLYMYXIN RESISTANCE PROTEIN ARNA"/>
    <property type="match status" value="1"/>
</dbReference>
<keyword evidence="6" id="KW-1185">Reference proteome</keyword>